<dbReference type="Proteomes" id="UP000184300">
    <property type="component" value="Unassembled WGS sequence"/>
</dbReference>
<reference evidence="3" key="1">
    <citation type="journal article" date="2017" name="Genome Biol.">
        <title>Comparative genomics reveals high biological diversity and specific adaptations in the industrially and medically important fungal genus Aspergillus.</title>
        <authorList>
            <person name="de Vries R.P."/>
            <person name="Riley R."/>
            <person name="Wiebenga A."/>
            <person name="Aguilar-Osorio G."/>
            <person name="Amillis S."/>
            <person name="Uchima C.A."/>
            <person name="Anderluh G."/>
            <person name="Asadollahi M."/>
            <person name="Askin M."/>
            <person name="Barry K."/>
            <person name="Battaglia E."/>
            <person name="Bayram O."/>
            <person name="Benocci T."/>
            <person name="Braus-Stromeyer S.A."/>
            <person name="Caldana C."/>
            <person name="Canovas D."/>
            <person name="Cerqueira G.C."/>
            <person name="Chen F."/>
            <person name="Chen W."/>
            <person name="Choi C."/>
            <person name="Clum A."/>
            <person name="Dos Santos R.A."/>
            <person name="Damasio A.R."/>
            <person name="Diallinas G."/>
            <person name="Emri T."/>
            <person name="Fekete E."/>
            <person name="Flipphi M."/>
            <person name="Freyberg S."/>
            <person name="Gallo A."/>
            <person name="Gournas C."/>
            <person name="Habgood R."/>
            <person name="Hainaut M."/>
            <person name="Harispe M.L."/>
            <person name="Henrissat B."/>
            <person name="Hilden K.S."/>
            <person name="Hope R."/>
            <person name="Hossain A."/>
            <person name="Karabika E."/>
            <person name="Karaffa L."/>
            <person name="Karanyi Z."/>
            <person name="Krasevec N."/>
            <person name="Kuo A."/>
            <person name="Kusch H."/>
            <person name="LaButti K."/>
            <person name="Lagendijk E.L."/>
            <person name="Lapidus A."/>
            <person name="Levasseur A."/>
            <person name="Lindquist E."/>
            <person name="Lipzen A."/>
            <person name="Logrieco A.F."/>
            <person name="MacCabe A."/>
            <person name="Maekelae M.R."/>
            <person name="Malavazi I."/>
            <person name="Melin P."/>
            <person name="Meyer V."/>
            <person name="Mielnichuk N."/>
            <person name="Miskei M."/>
            <person name="Molnar A.P."/>
            <person name="Mule G."/>
            <person name="Ngan C.Y."/>
            <person name="Orejas M."/>
            <person name="Orosz E."/>
            <person name="Ouedraogo J.P."/>
            <person name="Overkamp K.M."/>
            <person name="Park H.-S."/>
            <person name="Perrone G."/>
            <person name="Piumi F."/>
            <person name="Punt P.J."/>
            <person name="Ram A.F."/>
            <person name="Ramon A."/>
            <person name="Rauscher S."/>
            <person name="Record E."/>
            <person name="Riano-Pachon D.M."/>
            <person name="Robert V."/>
            <person name="Roehrig J."/>
            <person name="Ruller R."/>
            <person name="Salamov A."/>
            <person name="Salih N.S."/>
            <person name="Samson R.A."/>
            <person name="Sandor E."/>
            <person name="Sanguinetti M."/>
            <person name="Schuetze T."/>
            <person name="Sepcic K."/>
            <person name="Shelest E."/>
            <person name="Sherlock G."/>
            <person name="Sophianopoulou V."/>
            <person name="Squina F.M."/>
            <person name="Sun H."/>
            <person name="Susca A."/>
            <person name="Todd R.B."/>
            <person name="Tsang A."/>
            <person name="Unkles S.E."/>
            <person name="van de Wiele N."/>
            <person name="van Rossen-Uffink D."/>
            <person name="Oliveira J.V."/>
            <person name="Vesth T.C."/>
            <person name="Visser J."/>
            <person name="Yu J.-H."/>
            <person name="Zhou M."/>
            <person name="Andersen M.R."/>
            <person name="Archer D.B."/>
            <person name="Baker S.E."/>
            <person name="Benoit I."/>
            <person name="Brakhage A.A."/>
            <person name="Braus G.H."/>
            <person name="Fischer R."/>
            <person name="Frisvad J.C."/>
            <person name="Goldman G.H."/>
            <person name="Houbraken J."/>
            <person name="Oakley B."/>
            <person name="Pocsi I."/>
            <person name="Scazzocchio C."/>
            <person name="Seiboth B."/>
            <person name="vanKuyk P.A."/>
            <person name="Wortman J."/>
            <person name="Dyer P.S."/>
            <person name="Grigoriev I.V."/>
        </authorList>
    </citation>
    <scope>NUCLEOTIDE SEQUENCE [LARGE SCALE GENOMIC DNA]</scope>
    <source>
        <strain evidence="3">CBS 516.65</strain>
    </source>
</reference>
<feature type="compositionally biased region" description="Low complexity" evidence="1">
    <location>
        <begin position="175"/>
        <end position="185"/>
    </location>
</feature>
<feature type="region of interest" description="Disordered" evidence="1">
    <location>
        <begin position="154"/>
        <end position="194"/>
    </location>
</feature>
<dbReference type="GeneID" id="34456530"/>
<sequence length="245" mass="27854">MDLSSLEGPPIPDSSFNVRTSTWVPRGTEIPRIHLDPTPSTSSPASWAQTPCQSSFDYDDYPPRPASSGSTALRRYYQNQDQNAEIYQIRRRSYNDESSGLLHPPSSNGRVSESDLLNHHAHDRVQSRGNLVWCETQRTWLAFDRYAPRNTAPALSIPQSQSAEPYHTASRGLGQSQRQTQTQSRDWYMDGDDLPPPYGNHYYDRILAAQPMSTSNSQYPYQNRRPRQVSRWGAIARRMNQSPGP</sequence>
<evidence type="ECO:0000313" key="3">
    <source>
        <dbReference type="Proteomes" id="UP000184300"/>
    </source>
</evidence>
<keyword evidence="3" id="KW-1185">Reference proteome</keyword>
<evidence type="ECO:0000313" key="2">
    <source>
        <dbReference type="EMBL" id="OJJ86368.1"/>
    </source>
</evidence>
<dbReference type="RefSeq" id="XP_022403057.1">
    <property type="nucleotide sequence ID" value="XM_022540269.1"/>
</dbReference>
<protein>
    <submittedName>
        <fullName evidence="2">Uncharacterized protein</fullName>
    </submittedName>
</protein>
<dbReference type="AlphaFoldDB" id="A0A1L9VR12"/>
<organism evidence="2 3">
    <name type="scientific">Aspergillus glaucus CBS 516.65</name>
    <dbReference type="NCBI Taxonomy" id="1160497"/>
    <lineage>
        <taxon>Eukaryota</taxon>
        <taxon>Fungi</taxon>
        <taxon>Dikarya</taxon>
        <taxon>Ascomycota</taxon>
        <taxon>Pezizomycotina</taxon>
        <taxon>Eurotiomycetes</taxon>
        <taxon>Eurotiomycetidae</taxon>
        <taxon>Eurotiales</taxon>
        <taxon>Aspergillaceae</taxon>
        <taxon>Aspergillus</taxon>
        <taxon>Aspergillus subgen. Aspergillus</taxon>
    </lineage>
</organism>
<dbReference type="EMBL" id="KV878892">
    <property type="protein sequence ID" value="OJJ86368.1"/>
    <property type="molecule type" value="Genomic_DNA"/>
</dbReference>
<accession>A0A1L9VR12</accession>
<dbReference type="OrthoDB" id="4349176at2759"/>
<proteinExistence type="predicted"/>
<name>A0A1L9VR12_ASPGL</name>
<feature type="region of interest" description="Disordered" evidence="1">
    <location>
        <begin position="1"/>
        <end position="70"/>
    </location>
</feature>
<evidence type="ECO:0000256" key="1">
    <source>
        <dbReference type="SAM" id="MobiDB-lite"/>
    </source>
</evidence>
<feature type="compositionally biased region" description="Polar residues" evidence="1">
    <location>
        <begin position="14"/>
        <end position="23"/>
    </location>
</feature>
<feature type="compositionally biased region" description="Low complexity" evidence="1">
    <location>
        <begin position="37"/>
        <end position="51"/>
    </location>
</feature>
<feature type="region of interest" description="Disordered" evidence="1">
    <location>
        <begin position="214"/>
        <end position="245"/>
    </location>
</feature>
<dbReference type="VEuPathDB" id="FungiDB:ASPGLDRAFT_1218342"/>
<gene>
    <name evidence="2" type="ORF">ASPGLDRAFT_1218342</name>
</gene>